<dbReference type="HOGENOM" id="CLU_1104218_0_0_1"/>
<feature type="region of interest" description="Disordered" evidence="1">
    <location>
        <begin position="50"/>
        <end position="71"/>
    </location>
</feature>
<evidence type="ECO:0000256" key="2">
    <source>
        <dbReference type="SAM" id="Phobius"/>
    </source>
</evidence>
<protein>
    <submittedName>
        <fullName evidence="3">Uncharacterized protein</fullName>
    </submittedName>
</protein>
<feature type="compositionally biased region" description="Basic residues" evidence="1">
    <location>
        <begin position="208"/>
        <end position="221"/>
    </location>
</feature>
<keyword evidence="2" id="KW-0472">Membrane</keyword>
<evidence type="ECO:0000256" key="1">
    <source>
        <dbReference type="SAM" id="MobiDB-lite"/>
    </source>
</evidence>
<feature type="compositionally biased region" description="Low complexity" evidence="1">
    <location>
        <begin position="222"/>
        <end position="243"/>
    </location>
</feature>
<dbReference type="EnsemblPlants" id="OMERI06G07820.1">
    <property type="protein sequence ID" value="OMERI06G07820.1"/>
    <property type="gene ID" value="OMERI06G07820"/>
</dbReference>
<reference evidence="3" key="2">
    <citation type="submission" date="2018-05" db="EMBL/GenBank/DDBJ databases">
        <title>OmerRS3 (Oryza meridionalis Reference Sequence Version 3).</title>
        <authorList>
            <person name="Zhang J."/>
            <person name="Kudrna D."/>
            <person name="Lee S."/>
            <person name="Talag J."/>
            <person name="Welchert J."/>
            <person name="Wing R.A."/>
        </authorList>
    </citation>
    <scope>NUCLEOTIDE SEQUENCE [LARGE SCALE GENOMIC DNA]</scope>
    <source>
        <strain evidence="3">cv. OR44</strain>
    </source>
</reference>
<reference evidence="3" key="1">
    <citation type="submission" date="2015-04" db="UniProtKB">
        <authorList>
            <consortium name="EnsemblPlants"/>
        </authorList>
    </citation>
    <scope>IDENTIFICATION</scope>
</reference>
<feature type="compositionally biased region" description="Low complexity" evidence="1">
    <location>
        <begin position="166"/>
        <end position="177"/>
    </location>
</feature>
<dbReference type="Gramene" id="OMERI06G07820.1">
    <property type="protein sequence ID" value="OMERI06G07820.1"/>
    <property type="gene ID" value="OMERI06G07820"/>
</dbReference>
<keyword evidence="2" id="KW-0812">Transmembrane</keyword>
<organism evidence="3">
    <name type="scientific">Oryza meridionalis</name>
    <dbReference type="NCBI Taxonomy" id="40149"/>
    <lineage>
        <taxon>Eukaryota</taxon>
        <taxon>Viridiplantae</taxon>
        <taxon>Streptophyta</taxon>
        <taxon>Embryophyta</taxon>
        <taxon>Tracheophyta</taxon>
        <taxon>Spermatophyta</taxon>
        <taxon>Magnoliopsida</taxon>
        <taxon>Liliopsida</taxon>
        <taxon>Poales</taxon>
        <taxon>Poaceae</taxon>
        <taxon>BOP clade</taxon>
        <taxon>Oryzoideae</taxon>
        <taxon>Oryzeae</taxon>
        <taxon>Oryzinae</taxon>
        <taxon>Oryza</taxon>
    </lineage>
</organism>
<accession>A0A0E0DYK6</accession>
<evidence type="ECO:0000313" key="4">
    <source>
        <dbReference type="Proteomes" id="UP000008021"/>
    </source>
</evidence>
<proteinExistence type="predicted"/>
<feature type="region of interest" description="Disordered" evidence="1">
    <location>
        <begin position="166"/>
        <end position="252"/>
    </location>
</feature>
<dbReference type="AlphaFoldDB" id="A0A0E0DYK6"/>
<feature type="transmembrane region" description="Helical" evidence="2">
    <location>
        <begin position="12"/>
        <end position="30"/>
    </location>
</feature>
<keyword evidence="2" id="KW-1133">Transmembrane helix</keyword>
<evidence type="ECO:0000313" key="3">
    <source>
        <dbReference type="EnsemblPlants" id="OMERI06G07820.1"/>
    </source>
</evidence>
<feature type="compositionally biased region" description="Basic residues" evidence="1">
    <location>
        <begin position="50"/>
        <end position="66"/>
    </location>
</feature>
<dbReference type="Proteomes" id="UP000008021">
    <property type="component" value="Chromosome 6"/>
</dbReference>
<keyword evidence="4" id="KW-1185">Reference proteome</keyword>
<sequence length="252" mass="26667">MSQDEGEAWVPLSFYFIFFSFLSLFPPRLFSLSPYLFSFSASLCFSTRQRGGRQRGRGTTPRHRAARSGGEASSVLVAEESPMGIGVEALASAAWTARGGAAVSIAGPSLAAMAHVFRLCLSSPPSCPEAGATLHAIVLSTKHPKIQKQGYNFSPSIILSIPNHHNSTAASSTASSNRGRRLPNLLPNSSSEGDGGGVRTHRDPSSPGRRRALGGRRRRRGSSLGPLLSRAATRARRATAATRELLGPSTLG</sequence>
<name>A0A0E0DYK6_9ORYZ</name>